<gene>
    <name evidence="2" type="ORF">HCDG_06211</name>
</gene>
<name>C6HI61_AJECH</name>
<dbReference type="HOGENOM" id="CLU_1532103_0_0_1"/>
<accession>C6HI61</accession>
<feature type="compositionally biased region" description="Basic and acidic residues" evidence="1">
    <location>
        <begin position="15"/>
        <end position="37"/>
    </location>
</feature>
<dbReference type="EMBL" id="GG692428">
    <property type="protein sequence ID" value="EER39989.1"/>
    <property type="molecule type" value="Genomic_DNA"/>
</dbReference>
<evidence type="ECO:0000256" key="1">
    <source>
        <dbReference type="SAM" id="MobiDB-lite"/>
    </source>
</evidence>
<organism evidence="2 3">
    <name type="scientific">Ajellomyces capsulatus (strain H143)</name>
    <name type="common">Darling's disease fungus</name>
    <name type="synonym">Histoplasma capsulatum</name>
    <dbReference type="NCBI Taxonomy" id="544712"/>
    <lineage>
        <taxon>Eukaryota</taxon>
        <taxon>Fungi</taxon>
        <taxon>Dikarya</taxon>
        <taxon>Ascomycota</taxon>
        <taxon>Pezizomycotina</taxon>
        <taxon>Eurotiomycetes</taxon>
        <taxon>Eurotiomycetidae</taxon>
        <taxon>Onygenales</taxon>
        <taxon>Ajellomycetaceae</taxon>
        <taxon>Histoplasma</taxon>
    </lineage>
</organism>
<evidence type="ECO:0000313" key="2">
    <source>
        <dbReference type="EMBL" id="EER39989.1"/>
    </source>
</evidence>
<dbReference type="Proteomes" id="UP000002624">
    <property type="component" value="Unassembled WGS sequence"/>
</dbReference>
<dbReference type="AlphaFoldDB" id="C6HI61"/>
<evidence type="ECO:0000313" key="3">
    <source>
        <dbReference type="Proteomes" id="UP000002624"/>
    </source>
</evidence>
<proteinExistence type="predicted"/>
<protein>
    <submittedName>
        <fullName evidence="2">Uncharacterized protein</fullName>
    </submittedName>
</protein>
<dbReference type="VEuPathDB" id="FungiDB:HCDG_06211"/>
<feature type="compositionally biased region" description="Acidic residues" evidence="1">
    <location>
        <begin position="1"/>
        <end position="14"/>
    </location>
</feature>
<sequence length="175" mass="19091">MEGEEADEEEEGKDEEDKTTEVETEQGQDKIKIEIKKRGNAGQITDNDNDNENNNNSNADVWRRFYAEPRGRTVVPRSPAPQGTKHMATAAGQVYAGADPSLIDRWPLHCNGSDRALFTKPLLLILLTPSGTPSARASFRVSCGLIPSPQRQQQQAALATLQHGWPGSGALVIVT</sequence>
<feature type="region of interest" description="Disordered" evidence="1">
    <location>
        <begin position="1"/>
        <end position="58"/>
    </location>
</feature>
<reference evidence="3" key="1">
    <citation type="submission" date="2009-05" db="EMBL/GenBank/DDBJ databases">
        <title>The genome sequence of Ajellomyces capsulatus strain H143.</title>
        <authorList>
            <person name="Champion M."/>
            <person name="Cuomo C.A."/>
            <person name="Ma L.-J."/>
            <person name="Henn M.R."/>
            <person name="Sil A."/>
            <person name="Goldman B."/>
            <person name="Young S.K."/>
            <person name="Kodira C.D."/>
            <person name="Zeng Q."/>
            <person name="Koehrsen M."/>
            <person name="Alvarado L."/>
            <person name="Berlin A.M."/>
            <person name="Borenstein D."/>
            <person name="Chen Z."/>
            <person name="Engels R."/>
            <person name="Freedman E."/>
            <person name="Gellesch M."/>
            <person name="Goldberg J."/>
            <person name="Griggs A."/>
            <person name="Gujja S."/>
            <person name="Heiman D.I."/>
            <person name="Hepburn T.A."/>
            <person name="Howarth C."/>
            <person name="Jen D."/>
            <person name="Larson L."/>
            <person name="Lewis B."/>
            <person name="Mehta T."/>
            <person name="Park D."/>
            <person name="Pearson M."/>
            <person name="Roberts A."/>
            <person name="Saif S."/>
            <person name="Shea T.D."/>
            <person name="Shenoy N."/>
            <person name="Sisk P."/>
            <person name="Stolte C."/>
            <person name="Sykes S."/>
            <person name="Walk T."/>
            <person name="White J."/>
            <person name="Yandava C."/>
            <person name="Klein B."/>
            <person name="McEwen J.G."/>
            <person name="Puccia R."/>
            <person name="Goldman G.H."/>
            <person name="Felipe M.S."/>
            <person name="Nino-Vega G."/>
            <person name="San-Blas G."/>
            <person name="Taylor J.W."/>
            <person name="Mendoza L."/>
            <person name="Galagan J.E."/>
            <person name="Nusbaum C."/>
            <person name="Birren B.W."/>
        </authorList>
    </citation>
    <scope>NUCLEOTIDE SEQUENCE [LARGE SCALE GENOMIC DNA]</scope>
    <source>
        <strain evidence="3">H143</strain>
    </source>
</reference>